<dbReference type="SUPFAM" id="SSF54001">
    <property type="entry name" value="Cysteine proteinases"/>
    <property type="match status" value="1"/>
</dbReference>
<reference evidence="6 7" key="1">
    <citation type="submission" date="2020-08" db="EMBL/GenBank/DDBJ databases">
        <title>Genomic Encyclopedia of Type Strains, Phase IV (KMG-IV): sequencing the most valuable type-strain genomes for metagenomic binning, comparative biology and taxonomic classification.</title>
        <authorList>
            <person name="Goeker M."/>
        </authorList>
    </citation>
    <scope>NUCLEOTIDE SEQUENCE [LARGE SCALE GENOMIC DNA]</scope>
    <source>
        <strain evidence="6 7">DSM 15743</strain>
    </source>
</reference>
<dbReference type="PANTHER" id="PTHR47053">
    <property type="entry name" value="MUREIN DD-ENDOPEPTIDASE MEPH-RELATED"/>
    <property type="match status" value="1"/>
</dbReference>
<keyword evidence="2" id="KW-0645">Protease</keyword>
<keyword evidence="3 6" id="KW-0378">Hydrolase</keyword>
<dbReference type="AlphaFoldDB" id="A0A7W6IG49"/>
<dbReference type="PANTHER" id="PTHR47053:SF1">
    <property type="entry name" value="MUREIN DD-ENDOPEPTIDASE MEPH-RELATED"/>
    <property type="match status" value="1"/>
</dbReference>
<evidence type="ECO:0000313" key="6">
    <source>
        <dbReference type="EMBL" id="MBB4040526.1"/>
    </source>
</evidence>
<dbReference type="InterPro" id="IPR051202">
    <property type="entry name" value="Peptidase_C40"/>
</dbReference>
<dbReference type="PROSITE" id="PS51935">
    <property type="entry name" value="NLPC_P60"/>
    <property type="match status" value="1"/>
</dbReference>
<dbReference type="Proteomes" id="UP000519439">
    <property type="component" value="Unassembled WGS sequence"/>
</dbReference>
<evidence type="ECO:0000313" key="7">
    <source>
        <dbReference type="Proteomes" id="UP000519439"/>
    </source>
</evidence>
<keyword evidence="4" id="KW-0788">Thiol protease</keyword>
<dbReference type="InterPro" id="IPR041382">
    <property type="entry name" value="SH3_16"/>
</dbReference>
<name>A0A7W6IG49_9HYPH</name>
<feature type="domain" description="NlpC/P60" evidence="5">
    <location>
        <begin position="156"/>
        <end position="280"/>
    </location>
</feature>
<dbReference type="GO" id="GO:0008234">
    <property type="term" value="F:cysteine-type peptidase activity"/>
    <property type="evidence" value="ECO:0007669"/>
    <property type="project" value="UniProtKB-KW"/>
</dbReference>
<proteinExistence type="inferred from homology"/>
<comment type="similarity">
    <text evidence="1">Belongs to the peptidase C40 family.</text>
</comment>
<dbReference type="Pfam" id="PF18348">
    <property type="entry name" value="SH3_16"/>
    <property type="match status" value="1"/>
</dbReference>
<dbReference type="InterPro" id="IPR038765">
    <property type="entry name" value="Papain-like_cys_pep_sf"/>
</dbReference>
<dbReference type="Gene3D" id="2.30.30.40">
    <property type="entry name" value="SH3 Domains"/>
    <property type="match status" value="1"/>
</dbReference>
<dbReference type="Gene3D" id="3.90.1720.10">
    <property type="entry name" value="endopeptidase domain like (from Nostoc punctiforme)"/>
    <property type="match status" value="1"/>
</dbReference>
<dbReference type="GO" id="GO:0006508">
    <property type="term" value="P:proteolysis"/>
    <property type="evidence" value="ECO:0007669"/>
    <property type="project" value="UniProtKB-KW"/>
</dbReference>
<evidence type="ECO:0000256" key="1">
    <source>
        <dbReference type="ARBA" id="ARBA00007074"/>
    </source>
</evidence>
<dbReference type="InterPro" id="IPR000064">
    <property type="entry name" value="NLP_P60_dom"/>
</dbReference>
<accession>A0A7W6IG49</accession>
<evidence type="ECO:0000256" key="4">
    <source>
        <dbReference type="ARBA" id="ARBA00022807"/>
    </source>
</evidence>
<dbReference type="Pfam" id="PF00877">
    <property type="entry name" value="NLPC_P60"/>
    <property type="match status" value="1"/>
</dbReference>
<organism evidence="6 7">
    <name type="scientific">Microvirga flocculans</name>
    <dbReference type="NCBI Taxonomy" id="217168"/>
    <lineage>
        <taxon>Bacteria</taxon>
        <taxon>Pseudomonadati</taxon>
        <taxon>Pseudomonadota</taxon>
        <taxon>Alphaproteobacteria</taxon>
        <taxon>Hyphomicrobiales</taxon>
        <taxon>Methylobacteriaceae</taxon>
        <taxon>Microvirga</taxon>
    </lineage>
</organism>
<keyword evidence="7" id="KW-1185">Reference proteome</keyword>
<gene>
    <name evidence="6" type="ORF">GGR34_002179</name>
</gene>
<sequence>MNFDRRITPVRADLADERLRGQVEAERYTPGAVKRVVASFSALHRQPSREAPVDTQAIFGESVTVYDEHEGWAWVQLHGDGYVGYLPSAALDEPGIEPTHKVRAVRTFVYPGPNLKLPYLSYLTLNAKVAVTERQGDYARLATGGWVFAPHLDDLDAFEDDYVGVAERFLHTPYLWGGKTSLGIDCSGLAQTALTAAGIKAPRDSDMQERDLGTPVEVTPGLSGLLRGDLVFWKGHVGLMMDESNFIHATGHSMTVMIEPLAVAEERIRRTSYGPISSIKRLG</sequence>
<comment type="caution">
    <text evidence="6">The sequence shown here is derived from an EMBL/GenBank/DDBJ whole genome shotgun (WGS) entry which is preliminary data.</text>
</comment>
<evidence type="ECO:0000256" key="3">
    <source>
        <dbReference type="ARBA" id="ARBA00022801"/>
    </source>
</evidence>
<evidence type="ECO:0000259" key="5">
    <source>
        <dbReference type="PROSITE" id="PS51935"/>
    </source>
</evidence>
<evidence type="ECO:0000256" key="2">
    <source>
        <dbReference type="ARBA" id="ARBA00022670"/>
    </source>
</evidence>
<dbReference type="RefSeq" id="WP_027315920.1">
    <property type="nucleotide sequence ID" value="NZ_JACIDC010000006.1"/>
</dbReference>
<protein>
    <submittedName>
        <fullName evidence="6">Cell wall-associated NlpC family hydrolase</fullName>
    </submittedName>
</protein>
<dbReference type="EMBL" id="JACIDC010000006">
    <property type="protein sequence ID" value="MBB4040526.1"/>
    <property type="molecule type" value="Genomic_DNA"/>
</dbReference>